<keyword evidence="1" id="KW-1133">Transmembrane helix</keyword>
<dbReference type="PANTHER" id="PTHR31331">
    <property type="entry name" value="LCCL DOMAIN PROTEIN (AFU_ORTHOLOGUE AFUA_5G08630)"/>
    <property type="match status" value="1"/>
</dbReference>
<reference evidence="3" key="1">
    <citation type="submission" date="2021-03" db="EMBL/GenBank/DDBJ databases">
        <title>Revisited historic fungal species revealed as producer of novel bioactive compounds through whole genome sequencing and comparative genomics.</title>
        <authorList>
            <person name="Vignolle G.A."/>
            <person name="Hochenegger N."/>
            <person name="Mach R.L."/>
            <person name="Mach-Aigner A.R."/>
            <person name="Javad Rahimi M."/>
            <person name="Salim K.A."/>
            <person name="Chan C.M."/>
            <person name="Lim L.B.L."/>
            <person name="Cai F."/>
            <person name="Druzhinina I.S."/>
            <person name="U'Ren J.M."/>
            <person name="Derntl C."/>
        </authorList>
    </citation>
    <scope>NUCLEOTIDE SEQUENCE</scope>
    <source>
        <strain evidence="3">TUCIM 5799</strain>
    </source>
</reference>
<protein>
    <recommendedName>
        <fullName evidence="2">LCCL domain-containing protein</fullName>
    </recommendedName>
</protein>
<feature type="transmembrane region" description="Helical" evidence="1">
    <location>
        <begin position="302"/>
        <end position="320"/>
    </location>
</feature>
<dbReference type="AlphaFoldDB" id="A0A9Q0ASB6"/>
<feature type="transmembrane region" description="Helical" evidence="1">
    <location>
        <begin position="381"/>
        <end position="400"/>
    </location>
</feature>
<evidence type="ECO:0000313" key="3">
    <source>
        <dbReference type="EMBL" id="KAI1878713.1"/>
    </source>
</evidence>
<accession>A0A9Q0ASB6</accession>
<evidence type="ECO:0000313" key="4">
    <source>
        <dbReference type="Proteomes" id="UP000829685"/>
    </source>
</evidence>
<dbReference type="SMART" id="SM00603">
    <property type="entry name" value="LCCL"/>
    <property type="match status" value="1"/>
</dbReference>
<dbReference type="SUPFAM" id="SSF69848">
    <property type="entry name" value="LCCL domain"/>
    <property type="match status" value="1"/>
</dbReference>
<name>A0A9Q0ASB6_9PEZI</name>
<evidence type="ECO:0000256" key="1">
    <source>
        <dbReference type="SAM" id="Phobius"/>
    </source>
</evidence>
<dbReference type="InterPro" id="IPR051957">
    <property type="entry name" value="CRISP-LCCL_domain"/>
</dbReference>
<evidence type="ECO:0000259" key="2">
    <source>
        <dbReference type="PROSITE" id="PS50820"/>
    </source>
</evidence>
<sequence length="580" mass="63593">MRLVDMKNATTLPDRRCTSGHHEVFSGTEHRKAEQTLLKFVSTPQAHEIFKLPRRWLQGKLPHRRQRAALFVGLCLTWLIAFTIFSGASIMPTKVDGTYQSVQQLSCTDSFWATDGGCGIDGAKCAGSSAGSMAFHCPPDCGSTRLQAPYLVGPQEIVDRPLVIGGPIYRADSWICPSAVHAGTLDDARGGCGVVTRMGQTNSYPGSNGNGIASIAVKTYFPRSFKFQLDSEFECRVVDQSWVLPYISATFTGLVVLFTTSAEVFYFTSFGVGFMYVTSTINPAARVGSLNDDDDGSMVSKVAKLMLAFGCAILAFRYSARHVLRSNAPSAQPLLWLGSFWVTLCFKANIEGHDRLTAAVLFLIALQQIYHLSAERRLYEPLSLCIISLSLVAAIVSVAFPRLQATAQISMPVFLLVLFRRHVVQARLLNLSHGLLIGLCVYNLSHLDISTVLANFILPAATTAQSAYTRSSSLDTPRILDPVIHINYGSSNISFAWKTPAPAGVDGISMLVNDVERVRRYFEPQNEKKGDIADGLEWVRTPQAVPDYIRFSWVQGDRLVGWGDVGVWETKGSWSGIGNI</sequence>
<dbReference type="Pfam" id="PF03815">
    <property type="entry name" value="LCCL"/>
    <property type="match status" value="1"/>
</dbReference>
<dbReference type="PANTHER" id="PTHR31331:SF1">
    <property type="entry name" value="CYSTEINE RICH SECRETORY PROTEIN LCCL DOMAIN CONTAINING 2"/>
    <property type="match status" value="1"/>
</dbReference>
<dbReference type="EMBL" id="JAFIMR010000005">
    <property type="protein sequence ID" value="KAI1878713.1"/>
    <property type="molecule type" value="Genomic_DNA"/>
</dbReference>
<feature type="transmembrane region" description="Helical" evidence="1">
    <location>
        <begin position="242"/>
        <end position="259"/>
    </location>
</feature>
<dbReference type="Gene3D" id="2.170.130.20">
    <property type="entry name" value="LCCL-like domain"/>
    <property type="match status" value="1"/>
</dbReference>
<comment type="caution">
    <text evidence="3">The sequence shown here is derived from an EMBL/GenBank/DDBJ whole genome shotgun (WGS) entry which is preliminary data.</text>
</comment>
<dbReference type="InterPro" id="IPR036609">
    <property type="entry name" value="LCCL_sf"/>
</dbReference>
<keyword evidence="1" id="KW-0812">Transmembrane</keyword>
<proteinExistence type="predicted"/>
<feature type="domain" description="LCCL" evidence="2">
    <location>
        <begin position="163"/>
        <end position="216"/>
    </location>
</feature>
<dbReference type="InterPro" id="IPR004043">
    <property type="entry name" value="LCCL"/>
</dbReference>
<dbReference type="PROSITE" id="PS50820">
    <property type="entry name" value="LCCL"/>
    <property type="match status" value="1"/>
</dbReference>
<organism evidence="3 4">
    <name type="scientific">Neoarthrinium moseri</name>
    <dbReference type="NCBI Taxonomy" id="1658444"/>
    <lineage>
        <taxon>Eukaryota</taxon>
        <taxon>Fungi</taxon>
        <taxon>Dikarya</taxon>
        <taxon>Ascomycota</taxon>
        <taxon>Pezizomycotina</taxon>
        <taxon>Sordariomycetes</taxon>
        <taxon>Xylariomycetidae</taxon>
        <taxon>Amphisphaeriales</taxon>
        <taxon>Apiosporaceae</taxon>
        <taxon>Neoarthrinium</taxon>
    </lineage>
</organism>
<gene>
    <name evidence="3" type="ORF">JX265_002890</name>
</gene>
<dbReference type="Proteomes" id="UP000829685">
    <property type="component" value="Unassembled WGS sequence"/>
</dbReference>
<keyword evidence="1" id="KW-0472">Membrane</keyword>
<keyword evidence="4" id="KW-1185">Reference proteome</keyword>
<feature type="transmembrane region" description="Helical" evidence="1">
    <location>
        <begin position="264"/>
        <end position="282"/>
    </location>
</feature>
<feature type="transmembrane region" description="Helical" evidence="1">
    <location>
        <begin position="68"/>
        <end position="91"/>
    </location>
</feature>